<reference evidence="3" key="3">
    <citation type="submission" date="2020-05" db="EMBL/GenBank/DDBJ databases">
        <title>Complete genome sequence of Bradyrhizobium diazoefficiens XF9 isolated from soybean nodule.</title>
        <authorList>
            <person name="Noda R."/>
            <person name="Kakizaki K."/>
            <person name="Minamisawa K."/>
        </authorList>
    </citation>
    <scope>NUCLEOTIDE SEQUENCE</scope>
    <source>
        <strain evidence="3">XF9</strain>
    </source>
</reference>
<evidence type="ECO:0000313" key="1">
    <source>
        <dbReference type="EMBL" id="BCE32934.1"/>
    </source>
</evidence>
<reference evidence="1" key="1">
    <citation type="submission" date="2020-05" db="EMBL/GenBank/DDBJ databases">
        <title>Complete genome sequence of Bradyrhizobium diazoefficiens XF2 isolated from soybean nodule.</title>
        <authorList>
            <person name="Noda R."/>
            <person name="Kakizaki K."/>
            <person name="Minamisawa K."/>
        </authorList>
    </citation>
    <scope>NUCLEOTIDE SEQUENCE</scope>
    <source>
        <strain evidence="1">XF2</strain>
    </source>
</reference>
<dbReference type="EMBL" id="AP023098">
    <property type="protein sequence ID" value="BCE82432.1"/>
    <property type="molecule type" value="Genomic_DNA"/>
</dbReference>
<dbReference type="RefSeq" id="WP_182872298.1">
    <property type="nucleotide sequence ID" value="NZ_AP022639.1"/>
</dbReference>
<accession>A0A809XZK8</accession>
<evidence type="ECO:0000313" key="3">
    <source>
        <dbReference type="EMBL" id="BCE82432.1"/>
    </source>
</evidence>
<proteinExistence type="predicted"/>
<gene>
    <name evidence="1" type="ORF">XF2B_67030</name>
    <name evidence="2" type="ORF">XF3B_67430</name>
    <name evidence="3" type="ORF">XF9B_38530</name>
</gene>
<evidence type="ECO:0000313" key="2">
    <source>
        <dbReference type="EMBL" id="BCE41712.1"/>
    </source>
</evidence>
<name>A0A809XZK8_9BRAD</name>
<reference evidence="2" key="2">
    <citation type="submission" date="2020-05" db="EMBL/GenBank/DDBJ databases">
        <title>Complete genome sequence of Bradyrhizobium diazoefficiens XF3 isolated from soybean nodule.</title>
        <authorList>
            <person name="Noda R."/>
            <person name="Kakizaki K."/>
            <person name="Minamisawa K."/>
        </authorList>
    </citation>
    <scope>NUCLEOTIDE SEQUENCE</scope>
    <source>
        <strain evidence="2">XF3</strain>
    </source>
</reference>
<sequence>MSEWLSDRIAEDAARRIYESQQSRLSDQSSPAAKRAWRSEDVPAKFWDSYVEDARAALSLTSVIVQKIL</sequence>
<dbReference type="EMBL" id="AP023092">
    <property type="protein sequence ID" value="BCE32934.1"/>
    <property type="molecule type" value="Genomic_DNA"/>
</dbReference>
<protein>
    <submittedName>
        <fullName evidence="1">Uncharacterized protein</fullName>
    </submittedName>
</protein>
<organism evidence="1">
    <name type="scientific">Bradyrhizobium diazoefficiens</name>
    <dbReference type="NCBI Taxonomy" id="1355477"/>
    <lineage>
        <taxon>Bacteria</taxon>
        <taxon>Pseudomonadati</taxon>
        <taxon>Pseudomonadota</taxon>
        <taxon>Alphaproteobacteria</taxon>
        <taxon>Hyphomicrobiales</taxon>
        <taxon>Nitrobacteraceae</taxon>
        <taxon>Bradyrhizobium</taxon>
    </lineage>
</organism>
<dbReference type="AlphaFoldDB" id="A0A809XZK8"/>
<dbReference type="EMBL" id="AP023093">
    <property type="protein sequence ID" value="BCE41712.1"/>
    <property type="molecule type" value="Genomic_DNA"/>
</dbReference>